<dbReference type="Proteomes" id="UP000281553">
    <property type="component" value="Unassembled WGS sequence"/>
</dbReference>
<feature type="transmembrane region" description="Helical" evidence="1">
    <location>
        <begin position="155"/>
        <end position="173"/>
    </location>
</feature>
<protein>
    <submittedName>
        <fullName evidence="2">Uncharacterized protein</fullName>
    </submittedName>
</protein>
<reference evidence="2 3" key="1">
    <citation type="submission" date="2018-11" db="EMBL/GenBank/DDBJ databases">
        <authorList>
            <consortium name="Pathogen Informatics"/>
        </authorList>
    </citation>
    <scope>NUCLEOTIDE SEQUENCE [LARGE SCALE GENOMIC DNA]</scope>
</reference>
<keyword evidence="1" id="KW-0812">Transmembrane</keyword>
<sequence>MTNERHQQEKCALEKTLSDEVFRVTQQLEFAKRDLCQHKEEQSRQDNRFESLQKDFDNALLTVCQSETAHAAEMQAKDEQLRDTTTKLNSALEKIILLEANISALEEKVFQGVKICQIDHFWPNSPLVEVDEKAFLFLHDLISHKQQYCIFHGEVYYTGPHGFLLSTIILLLLRWKWLL</sequence>
<evidence type="ECO:0000313" key="3">
    <source>
        <dbReference type="Proteomes" id="UP000281553"/>
    </source>
</evidence>
<accession>A0A3P7NER1</accession>
<evidence type="ECO:0000313" key="2">
    <source>
        <dbReference type="EMBL" id="VDN41174.1"/>
    </source>
</evidence>
<evidence type="ECO:0000256" key="1">
    <source>
        <dbReference type="SAM" id="Phobius"/>
    </source>
</evidence>
<gene>
    <name evidence="2" type="ORF">DILT_LOCUS18468</name>
</gene>
<keyword evidence="3" id="KW-1185">Reference proteome</keyword>
<keyword evidence="1" id="KW-1133">Transmembrane helix</keyword>
<proteinExistence type="predicted"/>
<keyword evidence="1" id="KW-0472">Membrane</keyword>
<organism evidence="2 3">
    <name type="scientific">Dibothriocephalus latus</name>
    <name type="common">Fish tapeworm</name>
    <name type="synonym">Diphyllobothrium latum</name>
    <dbReference type="NCBI Taxonomy" id="60516"/>
    <lineage>
        <taxon>Eukaryota</taxon>
        <taxon>Metazoa</taxon>
        <taxon>Spiralia</taxon>
        <taxon>Lophotrochozoa</taxon>
        <taxon>Platyhelminthes</taxon>
        <taxon>Cestoda</taxon>
        <taxon>Eucestoda</taxon>
        <taxon>Diphyllobothriidea</taxon>
        <taxon>Diphyllobothriidae</taxon>
        <taxon>Dibothriocephalus</taxon>
    </lineage>
</organism>
<dbReference type="EMBL" id="UYRU01100670">
    <property type="protein sequence ID" value="VDN41174.1"/>
    <property type="molecule type" value="Genomic_DNA"/>
</dbReference>
<dbReference type="AlphaFoldDB" id="A0A3P7NER1"/>
<name>A0A3P7NER1_DIBLA</name>